<sequence length="258" mass="28547">MPSKMPVPHKSEASHKTHGTGSRKKTSLMNAFRSKGPTDQHGRTNSPIETIRPKGILKNPLPSVAEPNNDHVRRVLTSSSSEAFIAKMKSELYLSQFKRAQEAYLERDLDLCIHHCTEILESSSLHLDTRIETLQLLATITPLSKAHEHLSAALRLLDLAAVRGANGEHLQILLGLRITTLDILARVENEIVMFELGVDDSDSQGRIGSVRFKGAKRMGANVKMIYRPLVSLLARSMPLHKLNGMGGVMAAERNPRLD</sequence>
<dbReference type="HOGENOM" id="CLU_1077975_0_0_1"/>
<dbReference type="OrthoDB" id="3518392at2759"/>
<feature type="compositionally biased region" description="Basic residues" evidence="1">
    <location>
        <begin position="16"/>
        <end position="26"/>
    </location>
</feature>
<dbReference type="GeneID" id="18760021"/>
<proteinExistence type="predicted"/>
<name>K1WYQ3_MARBU</name>
<protein>
    <submittedName>
        <fullName evidence="2">Uncharacterized protein</fullName>
    </submittedName>
</protein>
<reference evidence="2 3" key="1">
    <citation type="journal article" date="2012" name="BMC Genomics">
        <title>Sequencing the genome of Marssonina brunnea reveals fungus-poplar co-evolution.</title>
        <authorList>
            <person name="Zhu S."/>
            <person name="Cao Y.-Z."/>
            <person name="Jiang C."/>
            <person name="Tan B.-Y."/>
            <person name="Wang Z."/>
            <person name="Feng S."/>
            <person name="Zhang L."/>
            <person name="Su X.-H."/>
            <person name="Brejova B."/>
            <person name="Vinar T."/>
            <person name="Xu M."/>
            <person name="Wang M.-X."/>
            <person name="Zhang S.-G."/>
            <person name="Huang M.-R."/>
            <person name="Wu R."/>
            <person name="Zhou Y."/>
        </authorList>
    </citation>
    <scope>NUCLEOTIDE SEQUENCE [LARGE SCALE GENOMIC DNA]</scope>
    <source>
        <strain evidence="2 3">MB_m1</strain>
    </source>
</reference>
<evidence type="ECO:0000313" key="3">
    <source>
        <dbReference type="Proteomes" id="UP000006753"/>
    </source>
</evidence>
<gene>
    <name evidence="2" type="ORF">MBM_04086</name>
</gene>
<dbReference type="EMBL" id="JH921435">
    <property type="protein sequence ID" value="EKD17717.1"/>
    <property type="molecule type" value="Genomic_DNA"/>
</dbReference>
<dbReference type="AlphaFoldDB" id="K1WYQ3"/>
<feature type="region of interest" description="Disordered" evidence="1">
    <location>
        <begin position="1"/>
        <end position="65"/>
    </location>
</feature>
<organism evidence="2 3">
    <name type="scientific">Marssonina brunnea f. sp. multigermtubi (strain MB_m1)</name>
    <name type="common">Marssonina leaf spot fungus</name>
    <dbReference type="NCBI Taxonomy" id="1072389"/>
    <lineage>
        <taxon>Eukaryota</taxon>
        <taxon>Fungi</taxon>
        <taxon>Dikarya</taxon>
        <taxon>Ascomycota</taxon>
        <taxon>Pezizomycotina</taxon>
        <taxon>Leotiomycetes</taxon>
        <taxon>Helotiales</taxon>
        <taxon>Drepanopezizaceae</taxon>
        <taxon>Drepanopeziza</taxon>
    </lineage>
</organism>
<keyword evidence="3" id="KW-1185">Reference proteome</keyword>
<accession>K1WYQ3</accession>
<dbReference type="RefSeq" id="XP_007291975.1">
    <property type="nucleotide sequence ID" value="XM_007291913.1"/>
</dbReference>
<evidence type="ECO:0000313" key="2">
    <source>
        <dbReference type="EMBL" id="EKD17717.1"/>
    </source>
</evidence>
<dbReference type="KEGG" id="mbe:MBM_04086"/>
<evidence type="ECO:0000256" key="1">
    <source>
        <dbReference type="SAM" id="MobiDB-lite"/>
    </source>
</evidence>
<dbReference type="Proteomes" id="UP000006753">
    <property type="component" value="Unassembled WGS sequence"/>
</dbReference>
<dbReference type="InParanoid" id="K1WYQ3"/>